<evidence type="ECO:0000313" key="1">
    <source>
        <dbReference type="EMBL" id="KAJ5083389.1"/>
    </source>
</evidence>
<reference evidence="1" key="1">
    <citation type="submission" date="2022-11" db="EMBL/GenBank/DDBJ databases">
        <authorList>
            <person name="Petersen C."/>
        </authorList>
    </citation>
    <scope>NUCLEOTIDE SEQUENCE</scope>
    <source>
        <strain evidence="1">IBT 30069</strain>
    </source>
</reference>
<accession>A0A9W9EKE8</accession>
<dbReference type="PANTHER" id="PTHR21310">
    <property type="entry name" value="AMINOGLYCOSIDE PHOSPHOTRANSFERASE-RELATED-RELATED"/>
    <property type="match status" value="1"/>
</dbReference>
<name>A0A9W9EKE8_9EURO</name>
<evidence type="ECO:0008006" key="3">
    <source>
        <dbReference type="Google" id="ProtNLM"/>
    </source>
</evidence>
<keyword evidence="2" id="KW-1185">Reference proteome</keyword>
<sequence length="224" mass="25525">MADKTTNEPGWLYKTTQRAYYEYPGCFVKRSLRPSEYWIVGEGESIVPTLGVERLQNEAATLQFVREKTNIPVPMVYGAMMIDDVYFLVTEKMVGVTLYELPEDQKELVWPEIEQHLATLHDIKSTVLGGPSGLVIPPYRALFVTKGAVLSQQKIDTPDYVFCHNDLSQHNIIVDLDTLKVVAILQGWTGNTRAFSRHTLRALSIKEVVHRGRWKGRWTISINC</sequence>
<comment type="caution">
    <text evidence="1">The sequence shown here is derived from an EMBL/GenBank/DDBJ whole genome shotgun (WGS) entry which is preliminary data.</text>
</comment>
<dbReference type="InterPro" id="IPR011009">
    <property type="entry name" value="Kinase-like_dom_sf"/>
</dbReference>
<evidence type="ECO:0000313" key="2">
    <source>
        <dbReference type="Proteomes" id="UP001149165"/>
    </source>
</evidence>
<organism evidence="1 2">
    <name type="scientific">Penicillium angulare</name>
    <dbReference type="NCBI Taxonomy" id="116970"/>
    <lineage>
        <taxon>Eukaryota</taxon>
        <taxon>Fungi</taxon>
        <taxon>Dikarya</taxon>
        <taxon>Ascomycota</taxon>
        <taxon>Pezizomycotina</taxon>
        <taxon>Eurotiomycetes</taxon>
        <taxon>Eurotiomycetidae</taxon>
        <taxon>Eurotiales</taxon>
        <taxon>Aspergillaceae</taxon>
        <taxon>Penicillium</taxon>
    </lineage>
</organism>
<reference evidence="1" key="2">
    <citation type="journal article" date="2023" name="IMA Fungus">
        <title>Comparative genomic study of the Penicillium genus elucidates a diverse pangenome and 15 lateral gene transfer events.</title>
        <authorList>
            <person name="Petersen C."/>
            <person name="Sorensen T."/>
            <person name="Nielsen M.R."/>
            <person name="Sondergaard T.E."/>
            <person name="Sorensen J.L."/>
            <person name="Fitzpatrick D.A."/>
            <person name="Frisvad J.C."/>
            <person name="Nielsen K.L."/>
        </authorList>
    </citation>
    <scope>NUCLEOTIDE SEQUENCE</scope>
    <source>
        <strain evidence="1">IBT 30069</strain>
    </source>
</reference>
<proteinExistence type="predicted"/>
<dbReference type="OrthoDB" id="428260at2759"/>
<dbReference type="InterPro" id="IPR051678">
    <property type="entry name" value="AGP_Transferase"/>
</dbReference>
<protein>
    <recommendedName>
        <fullName evidence="3">Aminoglycoside phosphotransferase domain-containing protein</fullName>
    </recommendedName>
</protein>
<dbReference type="EMBL" id="JAPQKH010000008">
    <property type="protein sequence ID" value="KAJ5083389.1"/>
    <property type="molecule type" value="Genomic_DNA"/>
</dbReference>
<dbReference type="CDD" id="cd05120">
    <property type="entry name" value="APH_ChoK_like"/>
    <property type="match status" value="1"/>
</dbReference>
<dbReference type="Proteomes" id="UP001149165">
    <property type="component" value="Unassembled WGS sequence"/>
</dbReference>
<dbReference type="AlphaFoldDB" id="A0A9W9EKE8"/>
<dbReference type="PANTHER" id="PTHR21310:SF58">
    <property type="entry name" value="AMINOGLYCOSIDE PHOSPHOTRANSFERASE DOMAIN-CONTAINING PROTEIN"/>
    <property type="match status" value="1"/>
</dbReference>
<gene>
    <name evidence="1" type="ORF">N7456_012816</name>
</gene>
<dbReference type="SUPFAM" id="SSF56112">
    <property type="entry name" value="Protein kinase-like (PK-like)"/>
    <property type="match status" value="1"/>
</dbReference>